<sequence length="530" mass="57929">MKVLDVSEVIDAIDQLIKEKKQEEKEINAIRESVQKIAELDDALKGEGGNAIKEHFSVLHLPVLLYFQHFIDQYIQNLKDIKAKIRTYESTEGFVKEEFLTHDVKKGLTELKRQTNDTVDSINDEVDKISHLIGGGSISLASFNEHISEAKKHVNNTVSDLKELDRDANSILKQSSNSIAQLSKLTEKVNTWSKGGAILSKKTIKEVENYFSETDVVKQMIDEAVDLAEKQDDPTMMGRIAEWLDLIGTGNGALAVTKGVIAVNVLATKMLELEKDGKGNFRVKASPKWTQGANGKYDSKVAQFVYNILKKGDPNSSKPIKKWLGKFQNKPSGLLRKIVGLGPNTTRISYKKILESQSFLKHKPEELKSYKTKVDVKGTVGKFKDEASITKLAKKIPYAGTIFSLTTNGAEFFSDDNKDKSWFEKFGRFSAGIGMDAGVGALTASGAGLGSLVCPGPGTLIGGAIGAGIGITGSIIAGDQVKEWGEDAAGWIEDKGKEAGEWLSQKASETTDTISDGLSGAKEFVTSWFR</sequence>
<dbReference type="Pfam" id="PF04740">
    <property type="entry name" value="LXG"/>
    <property type="match status" value="1"/>
</dbReference>
<evidence type="ECO:0000313" key="6">
    <source>
        <dbReference type="Proteomes" id="UP000435910"/>
    </source>
</evidence>
<dbReference type="EMBL" id="CP065647">
    <property type="protein sequence ID" value="QPR73466.1"/>
    <property type="molecule type" value="Genomic_DNA"/>
</dbReference>
<dbReference type="Proteomes" id="UP000595038">
    <property type="component" value="Chromosome"/>
</dbReference>
<protein>
    <submittedName>
        <fullName evidence="4">LXG domain-containing protein</fullName>
    </submittedName>
    <submittedName>
        <fullName evidence="5">Ribonuclease YxiD</fullName>
    </submittedName>
</protein>
<reference evidence="5 6" key="1">
    <citation type="submission" date="2019-06" db="EMBL/GenBank/DDBJ databases">
        <title>Genome sequence analysis of &gt;100 Bacillus licheniformis strains suggests intrinsic resistance to this species.</title>
        <authorList>
            <person name="Wels M."/>
            <person name="Siezen R.J."/>
            <person name="Johansen E."/>
            <person name="Stuer-Lauridsen B."/>
            <person name="Bjerre K."/>
            <person name="Nielsen B.K.K."/>
        </authorList>
    </citation>
    <scope>NUCLEOTIDE SEQUENCE [LARGE SCALE GENOMIC DNA]</scope>
    <source>
        <strain evidence="5 6">BAC-16736</strain>
    </source>
</reference>
<dbReference type="RefSeq" id="WP_003177763.1">
    <property type="nucleotide sequence ID" value="NZ_BOQU01000002.1"/>
</dbReference>
<evidence type="ECO:0000313" key="5">
    <source>
        <dbReference type="EMBL" id="TWL27623.1"/>
    </source>
</evidence>
<dbReference type="AlphaFoldDB" id="A0A415J9B0"/>
<proteinExistence type="inferred from homology"/>
<evidence type="ECO:0000313" key="4">
    <source>
        <dbReference type="EMBL" id="QPR73466.1"/>
    </source>
</evidence>
<evidence type="ECO:0000256" key="1">
    <source>
        <dbReference type="ARBA" id="ARBA00034117"/>
    </source>
</evidence>
<dbReference type="GeneID" id="92859206"/>
<dbReference type="Proteomes" id="UP000435910">
    <property type="component" value="Unassembled WGS sequence"/>
</dbReference>
<dbReference type="EMBL" id="NILC01000023">
    <property type="protein sequence ID" value="TWL27623.1"/>
    <property type="molecule type" value="Genomic_DNA"/>
</dbReference>
<evidence type="ECO:0000256" key="2">
    <source>
        <dbReference type="SAM" id="Coils"/>
    </source>
</evidence>
<gene>
    <name evidence="5" type="ORF">CHCC16736_2944</name>
    <name evidence="4" type="ORF">I6G80_04135</name>
</gene>
<name>A0A415J9B0_BACLI</name>
<reference evidence="4 7" key="2">
    <citation type="submission" date="2020-12" db="EMBL/GenBank/DDBJ databases">
        <title>FDA dAtabase for Regulatory Grade micrObial Sequences (FDA-ARGOS): Supporting development and validation of Infectious Disease Dx tests.</title>
        <authorList>
            <person name="Nelson B."/>
            <person name="Plummer A."/>
            <person name="Tallon L."/>
            <person name="Sadzewicz L."/>
            <person name="Zhao X."/>
            <person name="Boylan J."/>
            <person name="Ott S."/>
            <person name="Bowen H."/>
            <person name="Vavikolanu K."/>
            <person name="Mehta A."/>
            <person name="Aluvathingal J."/>
            <person name="Nadendla S."/>
            <person name="Myers T."/>
            <person name="Yan Y."/>
            <person name="Sichtig H."/>
        </authorList>
    </citation>
    <scope>NUCLEOTIDE SEQUENCE [LARGE SCALE GENOMIC DNA]</scope>
    <source>
        <strain evidence="4 7">FDAARGOS_923</strain>
    </source>
</reference>
<dbReference type="PROSITE" id="PS51756">
    <property type="entry name" value="LXG"/>
    <property type="match status" value="1"/>
</dbReference>
<organism evidence="5 6">
    <name type="scientific">Bacillus licheniformis</name>
    <dbReference type="NCBI Taxonomy" id="1402"/>
    <lineage>
        <taxon>Bacteria</taxon>
        <taxon>Bacillati</taxon>
        <taxon>Bacillota</taxon>
        <taxon>Bacilli</taxon>
        <taxon>Bacillales</taxon>
        <taxon>Bacillaceae</taxon>
        <taxon>Bacillus</taxon>
    </lineage>
</organism>
<evidence type="ECO:0000259" key="3">
    <source>
        <dbReference type="PROSITE" id="PS51756"/>
    </source>
</evidence>
<keyword evidence="2" id="KW-0175">Coiled coil</keyword>
<dbReference type="InterPro" id="IPR006829">
    <property type="entry name" value="LXG_dom"/>
</dbReference>
<feature type="domain" description="LXG" evidence="3">
    <location>
        <begin position="1"/>
        <end position="224"/>
    </location>
</feature>
<dbReference type="OMA" id="EVSHEIN"/>
<evidence type="ECO:0000313" key="7">
    <source>
        <dbReference type="Proteomes" id="UP000595038"/>
    </source>
</evidence>
<feature type="coiled-coil region" evidence="2">
    <location>
        <begin position="6"/>
        <end position="40"/>
    </location>
</feature>
<comment type="similarity">
    <text evidence="1">In the N-terminal section; belongs to the LXG family.</text>
</comment>
<accession>A0A415J9B0</accession>